<evidence type="ECO:0000259" key="5">
    <source>
        <dbReference type="PROSITE" id="PS50931"/>
    </source>
</evidence>
<dbReference type="Proteomes" id="UP001621714">
    <property type="component" value="Unassembled WGS sequence"/>
</dbReference>
<proteinExistence type="inferred from homology"/>
<reference evidence="6 7" key="1">
    <citation type="submission" date="2024-02" db="EMBL/GenBank/DDBJ databases">
        <title>Marinospirillum sp. MEB 164 isolated from Lonar lake sediment.</title>
        <authorList>
            <person name="Joshi A."/>
            <person name="Thite S."/>
        </authorList>
    </citation>
    <scope>NUCLEOTIDE SEQUENCE [LARGE SCALE GENOMIC DNA]</scope>
    <source>
        <strain evidence="6 7">MEB164</strain>
    </source>
</reference>
<keyword evidence="7" id="KW-1185">Reference proteome</keyword>
<evidence type="ECO:0000313" key="7">
    <source>
        <dbReference type="Proteomes" id="UP001621714"/>
    </source>
</evidence>
<keyword evidence="4" id="KW-0804">Transcription</keyword>
<dbReference type="InterPro" id="IPR000847">
    <property type="entry name" value="LysR_HTH_N"/>
</dbReference>
<evidence type="ECO:0000256" key="2">
    <source>
        <dbReference type="ARBA" id="ARBA00023015"/>
    </source>
</evidence>
<dbReference type="CDD" id="cd05466">
    <property type="entry name" value="PBP2_LTTR_substrate"/>
    <property type="match status" value="1"/>
</dbReference>
<gene>
    <name evidence="6" type="ORF">V6U78_08180</name>
</gene>
<organism evidence="6 7">
    <name type="scientific">Marinospirillum alkalitolerans</name>
    <dbReference type="NCBI Taxonomy" id="3123374"/>
    <lineage>
        <taxon>Bacteria</taxon>
        <taxon>Pseudomonadati</taxon>
        <taxon>Pseudomonadota</taxon>
        <taxon>Gammaproteobacteria</taxon>
        <taxon>Oceanospirillales</taxon>
        <taxon>Oceanospirillaceae</taxon>
        <taxon>Marinospirillum</taxon>
    </lineage>
</organism>
<accession>A0ABW8PXJ3</accession>
<evidence type="ECO:0000313" key="6">
    <source>
        <dbReference type="EMBL" id="MFK7161011.1"/>
    </source>
</evidence>
<dbReference type="SUPFAM" id="SSF46785">
    <property type="entry name" value="Winged helix' DNA-binding domain"/>
    <property type="match status" value="1"/>
</dbReference>
<dbReference type="Pfam" id="PF03466">
    <property type="entry name" value="LysR_substrate"/>
    <property type="match status" value="1"/>
</dbReference>
<dbReference type="PRINTS" id="PR00039">
    <property type="entry name" value="HTHLYSR"/>
</dbReference>
<dbReference type="SUPFAM" id="SSF53850">
    <property type="entry name" value="Periplasmic binding protein-like II"/>
    <property type="match status" value="1"/>
</dbReference>
<comment type="caution">
    <text evidence="6">The sequence shown here is derived from an EMBL/GenBank/DDBJ whole genome shotgun (WGS) entry which is preliminary data.</text>
</comment>
<dbReference type="PANTHER" id="PTHR30126">
    <property type="entry name" value="HTH-TYPE TRANSCRIPTIONAL REGULATOR"/>
    <property type="match status" value="1"/>
</dbReference>
<dbReference type="InterPro" id="IPR036390">
    <property type="entry name" value="WH_DNA-bd_sf"/>
</dbReference>
<dbReference type="Gene3D" id="3.40.190.290">
    <property type="match status" value="1"/>
</dbReference>
<keyword evidence="3" id="KW-0238">DNA-binding</keyword>
<dbReference type="InterPro" id="IPR036388">
    <property type="entry name" value="WH-like_DNA-bd_sf"/>
</dbReference>
<dbReference type="PANTHER" id="PTHR30126:SF81">
    <property type="entry name" value="HTH-TYPE TRANSCRIPTIONAL REGULATOR ILVY"/>
    <property type="match status" value="1"/>
</dbReference>
<dbReference type="Gene3D" id="1.10.10.10">
    <property type="entry name" value="Winged helix-like DNA-binding domain superfamily/Winged helix DNA-binding domain"/>
    <property type="match status" value="1"/>
</dbReference>
<protein>
    <submittedName>
        <fullName evidence="6">LysR family transcriptional regulator</fullName>
    </submittedName>
</protein>
<evidence type="ECO:0000256" key="4">
    <source>
        <dbReference type="ARBA" id="ARBA00023163"/>
    </source>
</evidence>
<keyword evidence="2" id="KW-0805">Transcription regulation</keyword>
<feature type="domain" description="HTH lysR-type" evidence="5">
    <location>
        <begin position="1"/>
        <end position="58"/>
    </location>
</feature>
<name>A0ABW8PXJ3_9GAMM</name>
<dbReference type="Pfam" id="PF00126">
    <property type="entry name" value="HTH_1"/>
    <property type="match status" value="1"/>
</dbReference>
<dbReference type="RefSeq" id="WP_405339278.1">
    <property type="nucleotide sequence ID" value="NZ_JBANFI010000004.1"/>
</dbReference>
<dbReference type="PROSITE" id="PS50931">
    <property type="entry name" value="HTH_LYSR"/>
    <property type="match status" value="1"/>
</dbReference>
<evidence type="ECO:0000256" key="1">
    <source>
        <dbReference type="ARBA" id="ARBA00009437"/>
    </source>
</evidence>
<sequence>MDLHSLQAFIQVAEKASFSRAAQALHLTQPAVSKRIASLEEQLHQKLFDRIGRSITLTQAGLALLPRARRLLVELEDTRRLLANLSGEVQGPLILATSHHIGLHRLPPLLKRFTQLYPQVKLDMRFQDSEQAYSGVISGDLELAIVTLAPVPDPSLVVVPVWTDQLRFVVAQGHPLSRLSHLQLSDLTHHDAVLPGRQTFTRGIVEQVFHEQDLDLNVTLSTNYMETLKMMVSIGLGWSLLPETLIDTSLSVLPLAHPPITRPLGFLYHRERTLSNAAKQMISLLEAERQAQLTV</sequence>
<evidence type="ECO:0000256" key="3">
    <source>
        <dbReference type="ARBA" id="ARBA00023125"/>
    </source>
</evidence>
<comment type="similarity">
    <text evidence="1">Belongs to the LysR transcriptional regulatory family.</text>
</comment>
<dbReference type="EMBL" id="JBANFI010000004">
    <property type="protein sequence ID" value="MFK7161011.1"/>
    <property type="molecule type" value="Genomic_DNA"/>
</dbReference>
<dbReference type="InterPro" id="IPR005119">
    <property type="entry name" value="LysR_subst-bd"/>
</dbReference>